<accession>A0A9D2E7D1</accession>
<protein>
    <recommendedName>
        <fullName evidence="3">Glycosyltransferase family 4 protein</fullName>
    </recommendedName>
</protein>
<evidence type="ECO:0000313" key="2">
    <source>
        <dbReference type="Proteomes" id="UP000824028"/>
    </source>
</evidence>
<proteinExistence type="predicted"/>
<evidence type="ECO:0000313" key="1">
    <source>
        <dbReference type="EMBL" id="HIZ32157.1"/>
    </source>
</evidence>
<organism evidence="1 2">
    <name type="scientific">Candidatus Bacteroides merdigallinarum</name>
    <dbReference type="NCBI Taxonomy" id="2838473"/>
    <lineage>
        <taxon>Bacteria</taxon>
        <taxon>Pseudomonadati</taxon>
        <taxon>Bacteroidota</taxon>
        <taxon>Bacteroidia</taxon>
        <taxon>Bacteroidales</taxon>
        <taxon>Bacteroidaceae</taxon>
        <taxon>Bacteroides</taxon>
    </lineage>
</organism>
<sequence length="422" mass="48588">MKKILVSTIPVWSQISGSNTFSTLLEGIKDVQIANIYFRAGLPDSKVGNRYFQITESNVIKSILKRNIQTGKEIESCDEIARETNQSLSEKKRYAFFLKHRNPLFLWGRELLWKLGNWKSKELNDFLDDFHPDVFMFPIESYIYFNRINEYIIKHCKPRKVIAFWWDDNFTYKQSNKISYYISRYFVRRSAKQLMKLTTNVLAISPKMKAECDAFFSVNSIVITKPIRLTNTPIYKYNPNRPIRLLYTGSMVIGRQKSLIAIANALKIINRDSPKAYLDIFSSTILNAKDMRALNIPGSCTVKGNIPQSQVFKEQADTDILVFVESFKDKSARLSFSTKLTDYLSAHRCILAIGPDDISSIEYLRNEDAAIICTTESSILSNLKNIINTPQLITEYAEKGWSCGIRNHDGNVIKNKIRQLIC</sequence>
<evidence type="ECO:0008006" key="3">
    <source>
        <dbReference type="Google" id="ProtNLM"/>
    </source>
</evidence>
<dbReference type="Proteomes" id="UP000824028">
    <property type="component" value="Unassembled WGS sequence"/>
</dbReference>
<comment type="caution">
    <text evidence="1">The sequence shown here is derived from an EMBL/GenBank/DDBJ whole genome shotgun (WGS) entry which is preliminary data.</text>
</comment>
<reference evidence="1" key="2">
    <citation type="submission" date="2021-04" db="EMBL/GenBank/DDBJ databases">
        <authorList>
            <person name="Gilroy R."/>
        </authorList>
    </citation>
    <scope>NUCLEOTIDE SEQUENCE</scope>
    <source>
        <strain evidence="1">ChiHjej9B8-1298</strain>
    </source>
</reference>
<reference evidence="1" key="1">
    <citation type="journal article" date="2021" name="PeerJ">
        <title>Extensive microbial diversity within the chicken gut microbiome revealed by metagenomics and culture.</title>
        <authorList>
            <person name="Gilroy R."/>
            <person name="Ravi A."/>
            <person name="Getino M."/>
            <person name="Pursley I."/>
            <person name="Horton D.L."/>
            <person name="Alikhan N.F."/>
            <person name="Baker D."/>
            <person name="Gharbi K."/>
            <person name="Hall N."/>
            <person name="Watson M."/>
            <person name="Adriaenssens E.M."/>
            <person name="Foster-Nyarko E."/>
            <person name="Jarju S."/>
            <person name="Secka A."/>
            <person name="Antonio M."/>
            <person name="Oren A."/>
            <person name="Chaudhuri R.R."/>
            <person name="La Ragione R."/>
            <person name="Hildebrand F."/>
            <person name="Pallen M.J."/>
        </authorList>
    </citation>
    <scope>NUCLEOTIDE SEQUENCE</scope>
    <source>
        <strain evidence="1">ChiHjej9B8-1298</strain>
    </source>
</reference>
<dbReference type="EMBL" id="DXBX01000010">
    <property type="protein sequence ID" value="HIZ32157.1"/>
    <property type="molecule type" value="Genomic_DNA"/>
</dbReference>
<name>A0A9D2E7D1_9BACE</name>
<dbReference type="SUPFAM" id="SSF53756">
    <property type="entry name" value="UDP-Glycosyltransferase/glycogen phosphorylase"/>
    <property type="match status" value="1"/>
</dbReference>
<gene>
    <name evidence="1" type="ORF">H9814_01230</name>
</gene>
<dbReference type="AlphaFoldDB" id="A0A9D2E7D1"/>